<dbReference type="STRING" id="941907.SAMN06295910_1464"/>
<evidence type="ECO:0000256" key="1">
    <source>
        <dbReference type="ARBA" id="ARBA00022723"/>
    </source>
</evidence>
<dbReference type="InterPro" id="IPR018247">
    <property type="entry name" value="EF_Hand_1_Ca_BS"/>
</dbReference>
<evidence type="ECO:0000256" key="2">
    <source>
        <dbReference type="ARBA" id="ARBA00022737"/>
    </source>
</evidence>
<keyword evidence="1" id="KW-0479">Metal-binding</keyword>
<keyword evidence="2" id="KW-0677">Repeat</keyword>
<dbReference type="Pfam" id="PF13499">
    <property type="entry name" value="EF-hand_7"/>
    <property type="match status" value="1"/>
</dbReference>
<evidence type="ECO:0000256" key="3">
    <source>
        <dbReference type="SAM" id="MobiDB-lite"/>
    </source>
</evidence>
<gene>
    <name evidence="6" type="ORF">SAMN06295910_1464</name>
</gene>
<dbReference type="EMBL" id="LT840185">
    <property type="protein sequence ID" value="SMF67109.1"/>
    <property type="molecule type" value="Genomic_DNA"/>
</dbReference>
<dbReference type="SUPFAM" id="SSF47473">
    <property type="entry name" value="EF-hand"/>
    <property type="match status" value="1"/>
</dbReference>
<dbReference type="GO" id="GO:0005509">
    <property type="term" value="F:calcium ion binding"/>
    <property type="evidence" value="ECO:0007669"/>
    <property type="project" value="InterPro"/>
</dbReference>
<feature type="region of interest" description="Disordered" evidence="3">
    <location>
        <begin position="88"/>
        <end position="123"/>
    </location>
</feature>
<proteinExistence type="predicted"/>
<dbReference type="PANTHER" id="PTHR10827:SF98">
    <property type="entry name" value="45 KDA CALCIUM-BINDING PROTEIN"/>
    <property type="match status" value="1"/>
</dbReference>
<reference evidence="7" key="1">
    <citation type="submission" date="2017-04" db="EMBL/GenBank/DDBJ databases">
        <authorList>
            <person name="Varghese N."/>
            <person name="Submissions S."/>
        </authorList>
    </citation>
    <scope>NUCLEOTIDE SEQUENCE [LARGE SCALE GENOMIC DNA]</scope>
    <source>
        <strain evidence="7">Dd16</strain>
    </source>
</reference>
<dbReference type="Gene3D" id="1.10.238.10">
    <property type="entry name" value="EF-hand"/>
    <property type="match status" value="3"/>
</dbReference>
<dbReference type="RefSeq" id="WP_085218191.1">
    <property type="nucleotide sequence ID" value="NZ_LT840185.1"/>
</dbReference>
<feature type="signal peptide" evidence="4">
    <location>
        <begin position="1"/>
        <end position="20"/>
    </location>
</feature>
<feature type="domain" description="EF-hand" evidence="5">
    <location>
        <begin position="68"/>
        <end position="103"/>
    </location>
</feature>
<dbReference type="AlphaFoldDB" id="A0A1X7GBA7"/>
<organism evidence="6 7">
    <name type="scientific">Allosphingosinicella indica</name>
    <dbReference type="NCBI Taxonomy" id="941907"/>
    <lineage>
        <taxon>Bacteria</taxon>
        <taxon>Pseudomonadati</taxon>
        <taxon>Pseudomonadota</taxon>
        <taxon>Alphaproteobacteria</taxon>
        <taxon>Sphingomonadales</taxon>
        <taxon>Sphingomonadaceae</taxon>
        <taxon>Allosphingosinicella</taxon>
    </lineage>
</organism>
<dbReference type="InterPro" id="IPR002048">
    <property type="entry name" value="EF_hand_dom"/>
</dbReference>
<protein>
    <submittedName>
        <fullName evidence="6">EF hand</fullName>
    </submittedName>
</protein>
<dbReference type="PANTHER" id="PTHR10827">
    <property type="entry name" value="RETICULOCALBIN"/>
    <property type="match status" value="1"/>
</dbReference>
<evidence type="ECO:0000256" key="4">
    <source>
        <dbReference type="SAM" id="SignalP"/>
    </source>
</evidence>
<dbReference type="Pfam" id="PF13202">
    <property type="entry name" value="EF-hand_5"/>
    <property type="match status" value="2"/>
</dbReference>
<dbReference type="Proteomes" id="UP000192934">
    <property type="component" value="Chromosome I"/>
</dbReference>
<dbReference type="InterPro" id="IPR011992">
    <property type="entry name" value="EF-hand-dom_pair"/>
</dbReference>
<dbReference type="PROSITE" id="PS00018">
    <property type="entry name" value="EF_HAND_1"/>
    <property type="match status" value="2"/>
</dbReference>
<dbReference type="OrthoDB" id="113323at2"/>
<evidence type="ECO:0000313" key="6">
    <source>
        <dbReference type="EMBL" id="SMF67109.1"/>
    </source>
</evidence>
<name>A0A1X7GBA7_9SPHN</name>
<keyword evidence="7" id="KW-1185">Reference proteome</keyword>
<sequence length="180" mass="20180">MKKLIITGALAALVAVPVVAQEMARPERGADMTRTAVEARVRANFDRLDANKDGFVTKEERQAARSERREKRRDAMFARLDANKDGMISRAEFDAPRAKGPKGERAEGMRGKHRGMGMAHRGGGKMMERVDADRDGRVSLAEMTAARLAHFDRMDADRNGVVTREERKAFRESIRAQRRG</sequence>
<feature type="chain" id="PRO_5013185822" evidence="4">
    <location>
        <begin position="21"/>
        <end position="180"/>
    </location>
</feature>
<feature type="compositionally biased region" description="Basic and acidic residues" evidence="3">
    <location>
        <begin position="91"/>
        <end position="110"/>
    </location>
</feature>
<evidence type="ECO:0000259" key="5">
    <source>
        <dbReference type="PROSITE" id="PS50222"/>
    </source>
</evidence>
<accession>A0A1X7GBA7</accession>
<dbReference type="PROSITE" id="PS50222">
    <property type="entry name" value="EF_HAND_2"/>
    <property type="match status" value="1"/>
</dbReference>
<keyword evidence="4" id="KW-0732">Signal</keyword>
<evidence type="ECO:0000313" key="7">
    <source>
        <dbReference type="Proteomes" id="UP000192934"/>
    </source>
</evidence>